<dbReference type="InterPro" id="IPR055348">
    <property type="entry name" value="DctQ"/>
</dbReference>
<evidence type="ECO:0000256" key="4">
    <source>
        <dbReference type="ARBA" id="ARBA00022519"/>
    </source>
</evidence>
<keyword evidence="4" id="KW-0997">Cell inner membrane</keyword>
<organism evidence="11 12">
    <name type="scientific">Iocasia fonsfrigidae</name>
    <dbReference type="NCBI Taxonomy" id="2682810"/>
    <lineage>
        <taxon>Bacteria</taxon>
        <taxon>Bacillati</taxon>
        <taxon>Bacillota</taxon>
        <taxon>Clostridia</taxon>
        <taxon>Halanaerobiales</taxon>
        <taxon>Halanaerobiaceae</taxon>
        <taxon>Iocasia</taxon>
    </lineage>
</organism>
<feature type="transmembrane region" description="Helical" evidence="9">
    <location>
        <begin position="86"/>
        <end position="108"/>
    </location>
</feature>
<dbReference type="KEGG" id="ifn:GM661_02095"/>
<keyword evidence="5 9" id="KW-0812">Transmembrane</keyword>
<evidence type="ECO:0000259" key="10">
    <source>
        <dbReference type="Pfam" id="PF04290"/>
    </source>
</evidence>
<dbReference type="GO" id="GO:0022857">
    <property type="term" value="F:transmembrane transporter activity"/>
    <property type="evidence" value="ECO:0007669"/>
    <property type="project" value="TreeGrafter"/>
</dbReference>
<evidence type="ECO:0000256" key="8">
    <source>
        <dbReference type="ARBA" id="ARBA00038436"/>
    </source>
</evidence>
<dbReference type="GO" id="GO:0015740">
    <property type="term" value="P:C4-dicarboxylate transport"/>
    <property type="evidence" value="ECO:0007669"/>
    <property type="project" value="TreeGrafter"/>
</dbReference>
<evidence type="ECO:0000313" key="11">
    <source>
        <dbReference type="EMBL" id="QTL96849.1"/>
    </source>
</evidence>
<dbReference type="RefSeq" id="WP_230868531.1">
    <property type="nucleotide sequence ID" value="NZ_CP046640.1"/>
</dbReference>
<proteinExistence type="inferred from homology"/>
<dbReference type="PANTHER" id="PTHR35011">
    <property type="entry name" value="2,3-DIKETO-L-GULONATE TRAP TRANSPORTER SMALL PERMEASE PROTEIN YIAM"/>
    <property type="match status" value="1"/>
</dbReference>
<comment type="subcellular location">
    <subcellularLocation>
        <location evidence="1">Cell inner membrane</location>
        <topology evidence="1">Multi-pass membrane protein</topology>
    </subcellularLocation>
</comment>
<comment type="similarity">
    <text evidence="8">Belongs to the TRAP transporter small permease family.</text>
</comment>
<dbReference type="EMBL" id="CP046640">
    <property type="protein sequence ID" value="QTL96849.1"/>
    <property type="molecule type" value="Genomic_DNA"/>
</dbReference>
<dbReference type="Pfam" id="PF04290">
    <property type="entry name" value="DctQ"/>
    <property type="match status" value="1"/>
</dbReference>
<evidence type="ECO:0000256" key="1">
    <source>
        <dbReference type="ARBA" id="ARBA00004429"/>
    </source>
</evidence>
<keyword evidence="3" id="KW-1003">Cell membrane</keyword>
<evidence type="ECO:0000256" key="6">
    <source>
        <dbReference type="ARBA" id="ARBA00022989"/>
    </source>
</evidence>
<accession>A0A8A7KBW3</accession>
<evidence type="ECO:0000256" key="2">
    <source>
        <dbReference type="ARBA" id="ARBA00022448"/>
    </source>
</evidence>
<dbReference type="PANTHER" id="PTHR35011:SF2">
    <property type="entry name" value="2,3-DIKETO-L-GULONATE TRAP TRANSPORTER SMALL PERMEASE PROTEIN YIAM"/>
    <property type="match status" value="1"/>
</dbReference>
<keyword evidence="12" id="KW-1185">Reference proteome</keyword>
<name>A0A8A7KBW3_9FIRM</name>
<protein>
    <submittedName>
        <fullName evidence="11">TRAP transporter small permease subunit</fullName>
    </submittedName>
</protein>
<feature type="transmembrane region" description="Helical" evidence="9">
    <location>
        <begin position="40"/>
        <end position="61"/>
    </location>
</feature>
<dbReference type="Proteomes" id="UP000665020">
    <property type="component" value="Chromosome"/>
</dbReference>
<dbReference type="AlphaFoldDB" id="A0A8A7KBW3"/>
<dbReference type="InterPro" id="IPR007387">
    <property type="entry name" value="TRAP_DctQ"/>
</dbReference>
<evidence type="ECO:0000313" key="12">
    <source>
        <dbReference type="Proteomes" id="UP000665020"/>
    </source>
</evidence>
<feature type="transmembrane region" description="Helical" evidence="9">
    <location>
        <begin position="128"/>
        <end position="149"/>
    </location>
</feature>
<evidence type="ECO:0000256" key="3">
    <source>
        <dbReference type="ARBA" id="ARBA00022475"/>
    </source>
</evidence>
<keyword evidence="2" id="KW-0813">Transport</keyword>
<dbReference type="GO" id="GO:0005886">
    <property type="term" value="C:plasma membrane"/>
    <property type="evidence" value="ECO:0007669"/>
    <property type="project" value="UniProtKB-SubCell"/>
</dbReference>
<sequence length="155" mass="17722">MGKKLELIVEKTVGILLAVLVLLLFAQVITRFVFVGSMLWASEMAVWIFVWITFLGASLLLKKKEHMTVNVLEILLPEYLYNKIKVFLDIIIQIIIYVFLAIVFYNALPVVSSVSNQYATSVEISKVFLYSSLPLSIIMMFIFLIVSLIERIRGK</sequence>
<gene>
    <name evidence="11" type="ORF">GM661_02095</name>
</gene>
<evidence type="ECO:0000256" key="5">
    <source>
        <dbReference type="ARBA" id="ARBA00022692"/>
    </source>
</evidence>
<feature type="transmembrane region" description="Helical" evidence="9">
    <location>
        <begin position="12"/>
        <end position="34"/>
    </location>
</feature>
<reference evidence="11" key="1">
    <citation type="submission" date="2019-12" db="EMBL/GenBank/DDBJ databases">
        <authorList>
            <person name="zhang j."/>
            <person name="sun C.M."/>
        </authorList>
    </citation>
    <scope>NUCLEOTIDE SEQUENCE</scope>
    <source>
        <strain evidence="11">NS-1</strain>
    </source>
</reference>
<evidence type="ECO:0000256" key="7">
    <source>
        <dbReference type="ARBA" id="ARBA00023136"/>
    </source>
</evidence>
<keyword evidence="6 9" id="KW-1133">Transmembrane helix</keyword>
<feature type="domain" description="Tripartite ATP-independent periplasmic transporters DctQ component" evidence="10">
    <location>
        <begin position="20"/>
        <end position="153"/>
    </location>
</feature>
<evidence type="ECO:0000256" key="9">
    <source>
        <dbReference type="SAM" id="Phobius"/>
    </source>
</evidence>
<keyword evidence="7 9" id="KW-0472">Membrane</keyword>